<protein>
    <submittedName>
        <fullName evidence="5">Lactonase family protein</fullName>
    </submittedName>
</protein>
<dbReference type="GO" id="GO:0017057">
    <property type="term" value="F:6-phosphogluconolactonase activity"/>
    <property type="evidence" value="ECO:0007669"/>
    <property type="project" value="TreeGrafter"/>
</dbReference>
<evidence type="ECO:0000313" key="6">
    <source>
        <dbReference type="Proteomes" id="UP000566813"/>
    </source>
</evidence>
<keyword evidence="6" id="KW-1185">Reference proteome</keyword>
<dbReference type="InterPro" id="IPR050282">
    <property type="entry name" value="Cycloisomerase_2"/>
</dbReference>
<proteinExistence type="inferred from homology"/>
<keyword evidence="4" id="KW-0732">Signal</keyword>
<comment type="caution">
    <text evidence="5">The sequence shown here is derived from an EMBL/GenBank/DDBJ whole genome shotgun (WGS) entry which is preliminary data.</text>
</comment>
<dbReference type="PANTHER" id="PTHR30344:SF1">
    <property type="entry name" value="6-PHOSPHOGLUCONOLACTONASE"/>
    <property type="match status" value="1"/>
</dbReference>
<evidence type="ECO:0000256" key="2">
    <source>
        <dbReference type="ARBA" id="ARBA00022526"/>
    </source>
</evidence>
<reference evidence="5 6" key="1">
    <citation type="submission" date="2020-08" db="EMBL/GenBank/DDBJ databases">
        <title>The genome sequence of type strain Novosphingobium flavum NBRC 111647.</title>
        <authorList>
            <person name="Liu Y."/>
        </authorList>
    </citation>
    <scope>NUCLEOTIDE SEQUENCE [LARGE SCALE GENOMIC DNA]</scope>
    <source>
        <strain evidence="5 6">NBRC 111647</strain>
    </source>
</reference>
<keyword evidence="2" id="KW-0313">Glucose metabolism</keyword>
<dbReference type="InterPro" id="IPR015943">
    <property type="entry name" value="WD40/YVTN_repeat-like_dom_sf"/>
</dbReference>
<dbReference type="Gene3D" id="2.130.10.10">
    <property type="entry name" value="YVTN repeat-like/Quinoprotein amine dehydrogenase"/>
    <property type="match status" value="1"/>
</dbReference>
<feature type="region of interest" description="Disordered" evidence="3">
    <location>
        <begin position="173"/>
        <end position="194"/>
    </location>
</feature>
<dbReference type="PANTHER" id="PTHR30344">
    <property type="entry name" value="6-PHOSPHOGLUCONOLACTONASE-RELATED"/>
    <property type="match status" value="1"/>
</dbReference>
<dbReference type="Proteomes" id="UP000566813">
    <property type="component" value="Unassembled WGS sequence"/>
</dbReference>
<feature type="signal peptide" evidence="4">
    <location>
        <begin position="1"/>
        <end position="30"/>
    </location>
</feature>
<dbReference type="Pfam" id="PF10282">
    <property type="entry name" value="Lactonase"/>
    <property type="match status" value="1"/>
</dbReference>
<comment type="similarity">
    <text evidence="1">Belongs to the cycloisomerase 2 family.</text>
</comment>
<feature type="compositionally biased region" description="Polar residues" evidence="3">
    <location>
        <begin position="174"/>
        <end position="185"/>
    </location>
</feature>
<dbReference type="EMBL" id="JACLAW010000009">
    <property type="protein sequence ID" value="MBC2666316.1"/>
    <property type="molecule type" value="Genomic_DNA"/>
</dbReference>
<name>A0A7X1FST1_9SPHN</name>
<dbReference type="SUPFAM" id="SSF50974">
    <property type="entry name" value="Nitrous oxide reductase, N-terminal domain"/>
    <property type="match status" value="2"/>
</dbReference>
<evidence type="ECO:0000256" key="4">
    <source>
        <dbReference type="SAM" id="SignalP"/>
    </source>
</evidence>
<dbReference type="AlphaFoldDB" id="A0A7X1FST1"/>
<dbReference type="RefSeq" id="WP_185664622.1">
    <property type="nucleotide sequence ID" value="NZ_JACLAW010000009.1"/>
</dbReference>
<accession>A0A7X1FST1</accession>
<dbReference type="InterPro" id="IPR019405">
    <property type="entry name" value="Lactonase_7-beta_prop"/>
</dbReference>
<dbReference type="InterPro" id="IPR011045">
    <property type="entry name" value="N2O_reductase_N"/>
</dbReference>
<evidence type="ECO:0000313" key="5">
    <source>
        <dbReference type="EMBL" id="MBC2666316.1"/>
    </source>
</evidence>
<evidence type="ECO:0000256" key="1">
    <source>
        <dbReference type="ARBA" id="ARBA00005564"/>
    </source>
</evidence>
<feature type="chain" id="PRO_5030546470" evidence="4">
    <location>
        <begin position="31"/>
        <end position="396"/>
    </location>
</feature>
<sequence>MAGTLRLVRGLSAAAGLLIAVGAVTGPAAAEAPAGTSEARRDGGQLVYVGTRGRGDGIGISAARFDAASGQFTPLGLAVEAVNPTWLMASPHRAVLYAVSEVGNDGKSDGAVLSYTADAATGKLTLLSRVASGGGGATHLALGGMPPTVFVANYGGGTVAALPLQPGGALLAPSSVQHDTGSGPSPRQAGPHPHAVVSAAKGRLLLVGDLGADRIFVYKVDPAAHAISPAEQPFVQLTPGTGPRHLALTPDERFVYSLNEFSNDVAILAFDAGKGRLTARGRVPATRAGFAGENSPAELLLSRDGRFLYVSNRGEDTIVVFRVDGRTGRLAEVQRLAVGPNPAALVFDRTGRWLLVATEGEGKVRAYAVDRARGTLAGGGGSFASAHPVTIAVVGP</sequence>
<keyword evidence="2" id="KW-0119">Carbohydrate metabolism</keyword>
<dbReference type="GO" id="GO:0006006">
    <property type="term" value="P:glucose metabolic process"/>
    <property type="evidence" value="ECO:0007669"/>
    <property type="project" value="UniProtKB-KW"/>
</dbReference>
<evidence type="ECO:0000256" key="3">
    <source>
        <dbReference type="SAM" id="MobiDB-lite"/>
    </source>
</evidence>
<organism evidence="5 6">
    <name type="scientific">Novosphingobium flavum</name>
    <dbReference type="NCBI Taxonomy" id="1778672"/>
    <lineage>
        <taxon>Bacteria</taxon>
        <taxon>Pseudomonadati</taxon>
        <taxon>Pseudomonadota</taxon>
        <taxon>Alphaproteobacteria</taxon>
        <taxon>Sphingomonadales</taxon>
        <taxon>Sphingomonadaceae</taxon>
        <taxon>Novosphingobium</taxon>
    </lineage>
</organism>
<gene>
    <name evidence="5" type="ORF">H7F51_12375</name>
</gene>